<proteinExistence type="predicted"/>
<gene>
    <name evidence="3" type="ORF">C4K68_03150</name>
</gene>
<evidence type="ECO:0000313" key="3">
    <source>
        <dbReference type="EMBL" id="PPC78851.1"/>
    </source>
</evidence>
<dbReference type="AlphaFoldDB" id="A0A2S5KVG6"/>
<dbReference type="Pfam" id="PF03886">
    <property type="entry name" value="ABC_trans_aux"/>
    <property type="match status" value="1"/>
</dbReference>
<dbReference type="Gene3D" id="3.40.50.10610">
    <property type="entry name" value="ABC-type transport auxiliary lipoprotein component"/>
    <property type="match status" value="1"/>
</dbReference>
<evidence type="ECO:0000259" key="2">
    <source>
        <dbReference type="Pfam" id="PF03886"/>
    </source>
</evidence>
<dbReference type="SUPFAM" id="SSF159594">
    <property type="entry name" value="XCC0632-like"/>
    <property type="match status" value="1"/>
</dbReference>
<reference evidence="3 4" key="1">
    <citation type="submission" date="2018-02" db="EMBL/GenBank/DDBJ databases">
        <title>novel marine gammaproteobacteria from coastal saline agro ecosystem.</title>
        <authorList>
            <person name="Krishnan R."/>
            <person name="Ramesh Kumar N."/>
        </authorList>
    </citation>
    <scope>NUCLEOTIDE SEQUENCE [LARGE SCALE GENOMIC DNA]</scope>
    <source>
        <strain evidence="3 4">228</strain>
    </source>
</reference>
<accession>A0A2S5KVG6</accession>
<sequence length="232" mass="24518">MKTTPKQGACGGLLLLLLCCLNGCSSQPPARLLVLSSLPAMSLPAMSLPAMSLPAMSLPAMAPVTTAVRQATIRVEEVALPEYLDSYALLTRVGSHEVSAVPDYKWAEKLSTALTRLLRQRAAALGYQNVDSGEQADLHLLVDIEHFEPQTTAPAEVLLAARWRLQHLDQPEQSGQTLLHQAVAGNTATQQVAAMEQAAGRLATLLLPAAGAAVADQEPPSGRSVGMNSLVK</sequence>
<organism evidence="3 4">
    <name type="scientific">Proteobacteria bacterium 228</name>
    <dbReference type="NCBI Taxonomy" id="2083153"/>
    <lineage>
        <taxon>Bacteria</taxon>
        <taxon>Pseudomonadati</taxon>
        <taxon>Pseudomonadota</taxon>
    </lineage>
</organism>
<comment type="caution">
    <text evidence="3">The sequence shown here is derived from an EMBL/GenBank/DDBJ whole genome shotgun (WGS) entry which is preliminary data.</text>
</comment>
<name>A0A2S5KVG6_9PROT</name>
<feature type="region of interest" description="Disordered" evidence="1">
    <location>
        <begin position="213"/>
        <end position="232"/>
    </location>
</feature>
<protein>
    <recommendedName>
        <fullName evidence="2">ABC-type transport auxiliary lipoprotein component domain-containing protein</fullName>
    </recommendedName>
</protein>
<evidence type="ECO:0000256" key="1">
    <source>
        <dbReference type="SAM" id="MobiDB-lite"/>
    </source>
</evidence>
<dbReference type="EMBL" id="PRLP01000009">
    <property type="protein sequence ID" value="PPC78851.1"/>
    <property type="molecule type" value="Genomic_DNA"/>
</dbReference>
<dbReference type="InterPro" id="IPR005586">
    <property type="entry name" value="ABC_trans_aux"/>
</dbReference>
<feature type="domain" description="ABC-type transport auxiliary lipoprotein component" evidence="2">
    <location>
        <begin position="61"/>
        <end position="204"/>
    </location>
</feature>
<dbReference type="Proteomes" id="UP000238196">
    <property type="component" value="Unassembled WGS sequence"/>
</dbReference>
<evidence type="ECO:0000313" key="4">
    <source>
        <dbReference type="Proteomes" id="UP000238196"/>
    </source>
</evidence>